<keyword evidence="4" id="KW-0413">Isomerase</keyword>
<dbReference type="KEGG" id="fla:SY85_10060"/>
<sequence>MKLLVASFALFSWLFNPVWFTDVNKAKEEAVQTGRPILISFSGSDWCVPCIRMHKEIFEAEPFTKYAENNLVLVNADFPRSKKHQLSAAQQQLNNALADRYNPKGIFPYTILIDPTGKVLNQWEGYPDESAEKFVAELNSIKSNGNH</sequence>
<dbReference type="Gene3D" id="3.40.30.10">
    <property type="entry name" value="Glutaredoxin"/>
    <property type="match status" value="1"/>
</dbReference>
<dbReference type="PROSITE" id="PS51352">
    <property type="entry name" value="THIOREDOXIN_2"/>
    <property type="match status" value="1"/>
</dbReference>
<evidence type="ECO:0000256" key="1">
    <source>
        <dbReference type="ARBA" id="ARBA00022729"/>
    </source>
</evidence>
<organism evidence="4 5">
    <name type="scientific">Flavisolibacter tropicus</name>
    <dbReference type="NCBI Taxonomy" id="1492898"/>
    <lineage>
        <taxon>Bacteria</taxon>
        <taxon>Pseudomonadati</taxon>
        <taxon>Bacteroidota</taxon>
        <taxon>Chitinophagia</taxon>
        <taxon>Chitinophagales</taxon>
        <taxon>Chitinophagaceae</taxon>
        <taxon>Flavisolibacter</taxon>
    </lineage>
</organism>
<dbReference type="OrthoDB" id="981626at2"/>
<dbReference type="Proteomes" id="UP000077177">
    <property type="component" value="Chromosome"/>
</dbReference>
<dbReference type="PATRIC" id="fig|1492898.3.peg.2161"/>
<keyword evidence="1 2" id="KW-0732">Signal</keyword>
<dbReference type="SUPFAM" id="SSF52833">
    <property type="entry name" value="Thioredoxin-like"/>
    <property type="match status" value="1"/>
</dbReference>
<feature type="domain" description="Thioredoxin" evidence="3">
    <location>
        <begin position="1"/>
        <end position="143"/>
    </location>
</feature>
<reference evidence="4 5" key="2">
    <citation type="journal article" date="2016" name="Int. J. Syst. Evol. Microbiol.">
        <title>Flavisolibacter tropicus sp. nov., isolated from tropical soil.</title>
        <authorList>
            <person name="Lee J.J."/>
            <person name="Kang M.S."/>
            <person name="Kim G.S."/>
            <person name="Lee C.S."/>
            <person name="Lim S."/>
            <person name="Lee J."/>
            <person name="Roh S.H."/>
            <person name="Kang H."/>
            <person name="Ha J.M."/>
            <person name="Bae S."/>
            <person name="Jung H.Y."/>
            <person name="Kim M.K."/>
        </authorList>
    </citation>
    <scope>NUCLEOTIDE SEQUENCE [LARGE SCALE GENOMIC DNA]</scope>
    <source>
        <strain evidence="4 5">LCS9</strain>
    </source>
</reference>
<dbReference type="InterPro" id="IPR036249">
    <property type="entry name" value="Thioredoxin-like_sf"/>
</dbReference>
<dbReference type="Pfam" id="PF13899">
    <property type="entry name" value="Thioredoxin_7"/>
    <property type="match status" value="1"/>
</dbReference>
<protein>
    <submittedName>
        <fullName evidence="4">Thiol-disulfide isomerase</fullName>
    </submittedName>
</protein>
<feature type="chain" id="PRO_5008001179" evidence="2">
    <location>
        <begin position="22"/>
        <end position="147"/>
    </location>
</feature>
<dbReference type="AlphaFoldDB" id="A0A172TUM6"/>
<evidence type="ECO:0000313" key="4">
    <source>
        <dbReference type="EMBL" id="ANE50795.1"/>
    </source>
</evidence>
<dbReference type="PANTHER" id="PTHR15337">
    <property type="entry name" value="ANTERIOR GRADIENT PROTEIN-RELATED"/>
    <property type="match status" value="1"/>
</dbReference>
<dbReference type="GO" id="GO:0016853">
    <property type="term" value="F:isomerase activity"/>
    <property type="evidence" value="ECO:0007669"/>
    <property type="project" value="UniProtKB-KW"/>
</dbReference>
<dbReference type="RefSeq" id="WP_066404124.1">
    <property type="nucleotide sequence ID" value="NZ_CP011390.1"/>
</dbReference>
<evidence type="ECO:0000313" key="5">
    <source>
        <dbReference type="Proteomes" id="UP000077177"/>
    </source>
</evidence>
<proteinExistence type="predicted"/>
<dbReference type="InterPro" id="IPR013766">
    <property type="entry name" value="Thioredoxin_domain"/>
</dbReference>
<evidence type="ECO:0000256" key="2">
    <source>
        <dbReference type="SAM" id="SignalP"/>
    </source>
</evidence>
<evidence type="ECO:0000259" key="3">
    <source>
        <dbReference type="PROSITE" id="PS51352"/>
    </source>
</evidence>
<gene>
    <name evidence="4" type="ORF">SY85_10060</name>
</gene>
<keyword evidence="5" id="KW-1185">Reference proteome</keyword>
<accession>A0A172TUM6</accession>
<dbReference type="STRING" id="1492898.SY85_10060"/>
<dbReference type="PANTHER" id="PTHR15337:SF11">
    <property type="entry name" value="THIOREDOXIN DOMAIN-CONTAINING PROTEIN"/>
    <property type="match status" value="1"/>
</dbReference>
<reference evidence="5" key="1">
    <citation type="submission" date="2015-01" db="EMBL/GenBank/DDBJ databases">
        <title>Flavisolibacter sp./LCS9/ whole genome sequencing.</title>
        <authorList>
            <person name="Kim M.K."/>
            <person name="Srinivasan S."/>
            <person name="Lee J.-J."/>
        </authorList>
    </citation>
    <scope>NUCLEOTIDE SEQUENCE [LARGE SCALE GENOMIC DNA]</scope>
    <source>
        <strain evidence="5">LCS9</strain>
    </source>
</reference>
<dbReference type="EMBL" id="CP011390">
    <property type="protein sequence ID" value="ANE50795.1"/>
    <property type="molecule type" value="Genomic_DNA"/>
</dbReference>
<feature type="signal peptide" evidence="2">
    <location>
        <begin position="1"/>
        <end position="21"/>
    </location>
</feature>
<name>A0A172TUM6_9BACT</name>
<dbReference type="InterPro" id="IPR051099">
    <property type="entry name" value="AGR/TXD"/>
</dbReference>